<feature type="compositionally biased region" description="Low complexity" evidence="1">
    <location>
        <begin position="106"/>
        <end position="121"/>
    </location>
</feature>
<accession>A0A166HGB3</accession>
<gene>
    <name evidence="2" type="ORF">DCAR_002873</name>
</gene>
<reference evidence="2" key="1">
    <citation type="journal article" date="2016" name="Nat. Genet.">
        <title>A high-quality carrot genome assembly provides new insights into carotenoid accumulation and asterid genome evolution.</title>
        <authorList>
            <person name="Iorizzo M."/>
            <person name="Ellison S."/>
            <person name="Senalik D."/>
            <person name="Zeng P."/>
            <person name="Satapoomin P."/>
            <person name="Huang J."/>
            <person name="Bowman M."/>
            <person name="Iovene M."/>
            <person name="Sanseverino W."/>
            <person name="Cavagnaro P."/>
            <person name="Yildiz M."/>
            <person name="Macko-Podgorni A."/>
            <person name="Moranska E."/>
            <person name="Grzebelus E."/>
            <person name="Grzebelus D."/>
            <person name="Ashrafi H."/>
            <person name="Zheng Z."/>
            <person name="Cheng S."/>
            <person name="Spooner D."/>
            <person name="Van Deynze A."/>
            <person name="Simon P."/>
        </authorList>
    </citation>
    <scope>NUCLEOTIDE SEQUENCE [LARGE SCALE GENOMIC DNA]</scope>
    <source>
        <tissue evidence="2">Leaf</tissue>
    </source>
</reference>
<dbReference type="OMA" id="HELPHCT"/>
<dbReference type="KEGG" id="dcr:108200244"/>
<dbReference type="PANTHER" id="PTHR36378">
    <property type="entry name" value="COTTON FIBER PROTEIN"/>
    <property type="match status" value="1"/>
</dbReference>
<evidence type="ECO:0000313" key="2">
    <source>
        <dbReference type="EMBL" id="KZN10217.1"/>
    </source>
</evidence>
<evidence type="ECO:0000256" key="1">
    <source>
        <dbReference type="SAM" id="MobiDB-lite"/>
    </source>
</evidence>
<dbReference type="STRING" id="79200.A0A166HGB3"/>
<feature type="region of interest" description="Disordered" evidence="1">
    <location>
        <begin position="79"/>
        <end position="129"/>
    </location>
</feature>
<name>A0A166HGB3_DAUCS</name>
<dbReference type="Pfam" id="PF05553">
    <property type="entry name" value="DUF761"/>
    <property type="match status" value="1"/>
</dbReference>
<comment type="caution">
    <text evidence="2">The sequence shown here is derived from an EMBL/GenBank/DDBJ whole genome shotgun (WGS) entry which is preliminary data.</text>
</comment>
<organism evidence="2">
    <name type="scientific">Daucus carota subsp. sativus</name>
    <name type="common">Carrot</name>
    <dbReference type="NCBI Taxonomy" id="79200"/>
    <lineage>
        <taxon>Eukaryota</taxon>
        <taxon>Viridiplantae</taxon>
        <taxon>Streptophyta</taxon>
        <taxon>Embryophyta</taxon>
        <taxon>Tracheophyta</taxon>
        <taxon>Spermatophyta</taxon>
        <taxon>Magnoliopsida</taxon>
        <taxon>eudicotyledons</taxon>
        <taxon>Gunneridae</taxon>
        <taxon>Pentapetalae</taxon>
        <taxon>asterids</taxon>
        <taxon>campanulids</taxon>
        <taxon>Apiales</taxon>
        <taxon>Apiaceae</taxon>
        <taxon>Apioideae</taxon>
        <taxon>Scandiceae</taxon>
        <taxon>Daucinae</taxon>
        <taxon>Daucus</taxon>
        <taxon>Daucus sect. Daucus</taxon>
    </lineage>
</organism>
<dbReference type="PANTHER" id="PTHR36378:SF1">
    <property type="entry name" value="COTTON FIBER PROTEIN"/>
    <property type="match status" value="1"/>
</dbReference>
<protein>
    <submittedName>
        <fullName evidence="2">Uncharacterized protein</fullName>
    </submittedName>
</protein>
<dbReference type="Gramene" id="KZN10217">
    <property type="protein sequence ID" value="KZN10217"/>
    <property type="gene ID" value="DCAR_002873"/>
</dbReference>
<dbReference type="AlphaFoldDB" id="A0A166HGB3"/>
<sequence length="215" mass="24015">MEDKITSNVMVIHNGPANLIPNGGEKKKRFSLFKTAMVMLRGRPGEKSKAKISINVSKHHDNSNNSDENWKKLVGSMRPLHSQDSRSPQPMKAFSRPSTSSDDDFFGSSSSFSTSSWGTPSNYGSTNNLQELTGLGRMRQSESTNSLSSKMSDTMSRYASALNLHDLDMEEEVDADVDDEEQNDSVLEKYCEADDMIDSKADEFIAKFYDQMKSQ</sequence>
<dbReference type="OrthoDB" id="1926607at2759"/>
<proteinExistence type="predicted"/>
<dbReference type="InterPro" id="IPR008480">
    <property type="entry name" value="DUF761_pln"/>
</dbReference>
<dbReference type="EMBL" id="LNRQ01000001">
    <property type="protein sequence ID" value="KZN10217.1"/>
    <property type="molecule type" value="Genomic_DNA"/>
</dbReference>